<protein>
    <recommendedName>
        <fullName evidence="3">ENTH domain-containing protein</fullName>
    </recommendedName>
</protein>
<dbReference type="PANTHER" id="PTHR12276:SF45">
    <property type="entry name" value="CLATHRIN INTERACTOR 1"/>
    <property type="match status" value="1"/>
</dbReference>
<organism evidence="4 5">
    <name type="scientific">Reticulomyxa filosa</name>
    <dbReference type="NCBI Taxonomy" id="46433"/>
    <lineage>
        <taxon>Eukaryota</taxon>
        <taxon>Sar</taxon>
        <taxon>Rhizaria</taxon>
        <taxon>Retaria</taxon>
        <taxon>Foraminifera</taxon>
        <taxon>Monothalamids</taxon>
        <taxon>Reticulomyxidae</taxon>
        <taxon>Reticulomyxa</taxon>
    </lineage>
</organism>
<dbReference type="InterPro" id="IPR008942">
    <property type="entry name" value="ENTH_VHS"/>
</dbReference>
<feature type="region of interest" description="Disordered" evidence="2">
    <location>
        <begin position="120"/>
        <end position="141"/>
    </location>
</feature>
<dbReference type="CDD" id="cd03571">
    <property type="entry name" value="ENTH"/>
    <property type="match status" value="1"/>
</dbReference>
<evidence type="ECO:0000256" key="1">
    <source>
        <dbReference type="SAM" id="Coils"/>
    </source>
</evidence>
<keyword evidence="1" id="KW-0175">Coiled coil</keyword>
<accession>X6PG18</accession>
<evidence type="ECO:0000313" key="4">
    <source>
        <dbReference type="EMBL" id="ETO36969.1"/>
    </source>
</evidence>
<evidence type="ECO:0000256" key="2">
    <source>
        <dbReference type="SAM" id="MobiDB-lite"/>
    </source>
</evidence>
<proteinExistence type="predicted"/>
<gene>
    <name evidence="4" type="ORF">RFI_00093</name>
</gene>
<dbReference type="OrthoDB" id="4033880at2759"/>
<comment type="caution">
    <text evidence="4">The sequence shown here is derived from an EMBL/GenBank/DDBJ whole genome shotgun (WGS) entry which is preliminary data.</text>
</comment>
<reference evidence="4 5" key="1">
    <citation type="journal article" date="2013" name="Curr. Biol.">
        <title>The Genome of the Foraminiferan Reticulomyxa filosa.</title>
        <authorList>
            <person name="Glockner G."/>
            <person name="Hulsmann N."/>
            <person name="Schleicher M."/>
            <person name="Noegel A.A."/>
            <person name="Eichinger L."/>
            <person name="Gallinger C."/>
            <person name="Pawlowski J."/>
            <person name="Sierra R."/>
            <person name="Euteneuer U."/>
            <person name="Pillet L."/>
            <person name="Moustafa A."/>
            <person name="Platzer M."/>
            <person name="Groth M."/>
            <person name="Szafranski K."/>
            <person name="Schliwa M."/>
        </authorList>
    </citation>
    <scope>NUCLEOTIDE SEQUENCE [LARGE SCALE GENOMIC DNA]</scope>
</reference>
<dbReference type="GO" id="GO:0030125">
    <property type="term" value="C:clathrin vesicle coat"/>
    <property type="evidence" value="ECO:0007669"/>
    <property type="project" value="TreeGrafter"/>
</dbReference>
<evidence type="ECO:0000259" key="3">
    <source>
        <dbReference type="PROSITE" id="PS50942"/>
    </source>
</evidence>
<sequence length="177" mass="20488">MDFVRSIGNTMVQKLDSFQGTEMERKVKEATSNEGWNSSNTTKNEIADATFNSQSFREVMGILWKRLGEKESNWRIVFKSLELLMYLLKYGSDKVVEDTRDHQSALKALQAFSCVDPSHGDDKFVRERKKRGPKKKEGGRGIRQLSQQIIDLVEDAKRLKDVRNEAQKQRVYKTIIK</sequence>
<dbReference type="Gene3D" id="1.25.40.90">
    <property type="match status" value="1"/>
</dbReference>
<feature type="domain" description="ENTH" evidence="3">
    <location>
        <begin position="15"/>
        <end position="163"/>
    </location>
</feature>
<evidence type="ECO:0000313" key="5">
    <source>
        <dbReference type="Proteomes" id="UP000023152"/>
    </source>
</evidence>
<keyword evidence="5" id="KW-1185">Reference proteome</keyword>
<dbReference type="InterPro" id="IPR013809">
    <property type="entry name" value="ENTH"/>
</dbReference>
<dbReference type="GO" id="GO:0030276">
    <property type="term" value="F:clathrin binding"/>
    <property type="evidence" value="ECO:0007669"/>
    <property type="project" value="TreeGrafter"/>
</dbReference>
<dbReference type="PANTHER" id="PTHR12276">
    <property type="entry name" value="EPSIN/ENT-RELATED"/>
    <property type="match status" value="1"/>
</dbReference>
<dbReference type="Pfam" id="PF01417">
    <property type="entry name" value="ENTH"/>
    <property type="match status" value="1"/>
</dbReference>
<dbReference type="PROSITE" id="PS50942">
    <property type="entry name" value="ENTH"/>
    <property type="match status" value="1"/>
</dbReference>
<dbReference type="AlphaFoldDB" id="X6PG18"/>
<dbReference type="SUPFAM" id="SSF48464">
    <property type="entry name" value="ENTH/VHS domain"/>
    <property type="match status" value="1"/>
</dbReference>
<dbReference type="GO" id="GO:0006897">
    <property type="term" value="P:endocytosis"/>
    <property type="evidence" value="ECO:0007669"/>
    <property type="project" value="TreeGrafter"/>
</dbReference>
<dbReference type="Proteomes" id="UP000023152">
    <property type="component" value="Unassembled WGS sequence"/>
</dbReference>
<dbReference type="SMART" id="SM00273">
    <property type="entry name" value="ENTH"/>
    <property type="match status" value="1"/>
</dbReference>
<dbReference type="OMA" id="NARDHIY"/>
<dbReference type="GO" id="GO:0005543">
    <property type="term" value="F:phospholipid binding"/>
    <property type="evidence" value="ECO:0007669"/>
    <property type="project" value="TreeGrafter"/>
</dbReference>
<dbReference type="GO" id="GO:0005886">
    <property type="term" value="C:plasma membrane"/>
    <property type="evidence" value="ECO:0007669"/>
    <property type="project" value="TreeGrafter"/>
</dbReference>
<name>X6PG18_RETFI</name>
<dbReference type="EMBL" id="ASPP01000091">
    <property type="protein sequence ID" value="ETO36969.1"/>
    <property type="molecule type" value="Genomic_DNA"/>
</dbReference>
<feature type="coiled-coil region" evidence="1">
    <location>
        <begin position="142"/>
        <end position="169"/>
    </location>
</feature>
<dbReference type="GO" id="GO:0005768">
    <property type="term" value="C:endosome"/>
    <property type="evidence" value="ECO:0007669"/>
    <property type="project" value="TreeGrafter"/>
</dbReference>